<sequence length="433" mass="49565">MPVFFQKSEQIPTIDKQVLLIHNKHNNQFSLQLMAYNRNDDSVLQITFSPYESELTEKDIAESEVTSLNFGNDPELAMQFQMALLTYAFEHKDELENKINNDTVATLIKVGLKAFENHPEITKLPLLLDTNNEELLKTLSANGSALDIKPHFEDFSKMGFVACIPDYTYQTKDIDTYTSPCAAILSPTARDPSYFEKQNPKKQEPFTLFKDKSHTYFEDRKASPLLPYSSIFKDNPNLAKRGMYQRLGSVFAFRGDDRSINEIFEAGGFWPNVTRPKTPSNYASIDSLDIGSHQEGGGLPFSALISFSFGIREAAKRANDQYYYVTDVIGGYTEQNRDTEDELTAVGGVDFQNVIAFRKGNHHGPIYFKKEFYEKHPALAHEILLLMSGKQPFTIKEGIEFVDYENKKFGYRNWDGEIEFKEMDQFKSSRSFR</sequence>
<accession>A0A370GKA0</accession>
<dbReference type="Proteomes" id="UP000254720">
    <property type="component" value="Unassembled WGS sequence"/>
</dbReference>
<dbReference type="SUPFAM" id="SSF56399">
    <property type="entry name" value="ADP-ribosylation"/>
    <property type="match status" value="1"/>
</dbReference>
<dbReference type="RefSeq" id="WP_114834347.1">
    <property type="nucleotide sequence ID" value="NZ_LR699115.1"/>
</dbReference>
<dbReference type="EMBL" id="QQAX01000010">
    <property type="protein sequence ID" value="RDI43790.1"/>
    <property type="molecule type" value="Genomic_DNA"/>
</dbReference>
<evidence type="ECO:0000313" key="2">
    <source>
        <dbReference type="Proteomes" id="UP000254720"/>
    </source>
</evidence>
<protein>
    <submittedName>
        <fullName evidence="1">Uncharacterized protein</fullName>
    </submittedName>
</protein>
<comment type="caution">
    <text evidence="1">The sequence shown here is derived from an EMBL/GenBank/DDBJ whole genome shotgun (WGS) entry which is preliminary data.</text>
</comment>
<keyword evidence="2" id="KW-1185">Reference proteome</keyword>
<dbReference type="AlphaFoldDB" id="A0A370GKA0"/>
<gene>
    <name evidence="1" type="ORF">C8D86_11060</name>
</gene>
<evidence type="ECO:0000313" key="1">
    <source>
        <dbReference type="EMBL" id="RDI43790.1"/>
    </source>
</evidence>
<name>A0A370GKA0_9COXI</name>
<dbReference type="Gene3D" id="3.90.210.10">
    <property type="entry name" value="Heat-Labile Enterotoxin, subunit A"/>
    <property type="match status" value="1"/>
</dbReference>
<reference evidence="1 2" key="1">
    <citation type="submission" date="2018-07" db="EMBL/GenBank/DDBJ databases">
        <title>Genomic Encyclopedia of Type Strains, Phase IV (KMG-IV): sequencing the most valuable type-strain genomes for metagenomic binning, comparative biology and taxonomic classification.</title>
        <authorList>
            <person name="Goeker M."/>
        </authorList>
    </citation>
    <scope>NUCLEOTIDE SEQUENCE [LARGE SCALE GENOMIC DNA]</scope>
    <source>
        <strain evidence="1 2">DSM 16500</strain>
    </source>
</reference>
<organism evidence="1 2">
    <name type="scientific">Aquicella lusitana</name>
    <dbReference type="NCBI Taxonomy" id="254246"/>
    <lineage>
        <taxon>Bacteria</taxon>
        <taxon>Pseudomonadati</taxon>
        <taxon>Pseudomonadota</taxon>
        <taxon>Gammaproteobacteria</taxon>
        <taxon>Legionellales</taxon>
        <taxon>Coxiellaceae</taxon>
        <taxon>Aquicella</taxon>
    </lineage>
</organism>
<dbReference type="OrthoDB" id="7056038at2"/>
<proteinExistence type="predicted"/>